<accession>A0A8X7WJM9</accession>
<evidence type="ECO:0000313" key="3">
    <source>
        <dbReference type="Proteomes" id="UP000886595"/>
    </source>
</evidence>
<gene>
    <name evidence="2" type="ORF">Bca52824_001782</name>
</gene>
<comment type="caution">
    <text evidence="2">The sequence shown here is derived from an EMBL/GenBank/DDBJ whole genome shotgun (WGS) entry which is preliminary data.</text>
</comment>
<evidence type="ECO:0000313" key="2">
    <source>
        <dbReference type="EMBL" id="KAG2330602.1"/>
    </source>
</evidence>
<protein>
    <submittedName>
        <fullName evidence="2">Uncharacterized protein</fullName>
    </submittedName>
</protein>
<keyword evidence="3" id="KW-1185">Reference proteome</keyword>
<proteinExistence type="predicted"/>
<feature type="transmembrane region" description="Helical" evidence="1">
    <location>
        <begin position="7"/>
        <end position="29"/>
    </location>
</feature>
<name>A0A8X7WJM9_BRACI</name>
<dbReference type="EMBL" id="JAAMPC010000001">
    <property type="protein sequence ID" value="KAG2330602.1"/>
    <property type="molecule type" value="Genomic_DNA"/>
</dbReference>
<organism evidence="2 3">
    <name type="scientific">Brassica carinata</name>
    <name type="common">Ethiopian mustard</name>
    <name type="synonym">Abyssinian cabbage</name>
    <dbReference type="NCBI Taxonomy" id="52824"/>
    <lineage>
        <taxon>Eukaryota</taxon>
        <taxon>Viridiplantae</taxon>
        <taxon>Streptophyta</taxon>
        <taxon>Embryophyta</taxon>
        <taxon>Tracheophyta</taxon>
        <taxon>Spermatophyta</taxon>
        <taxon>Magnoliopsida</taxon>
        <taxon>eudicotyledons</taxon>
        <taxon>Gunneridae</taxon>
        <taxon>Pentapetalae</taxon>
        <taxon>rosids</taxon>
        <taxon>malvids</taxon>
        <taxon>Brassicales</taxon>
        <taxon>Brassicaceae</taxon>
        <taxon>Brassiceae</taxon>
        <taxon>Brassica</taxon>
    </lineage>
</organism>
<feature type="transmembrane region" description="Helical" evidence="1">
    <location>
        <begin position="49"/>
        <end position="73"/>
    </location>
</feature>
<evidence type="ECO:0000256" key="1">
    <source>
        <dbReference type="SAM" id="Phobius"/>
    </source>
</evidence>
<dbReference type="Proteomes" id="UP000886595">
    <property type="component" value="Unassembled WGS sequence"/>
</dbReference>
<keyword evidence="1" id="KW-0812">Transmembrane</keyword>
<keyword evidence="1" id="KW-1133">Transmembrane helix</keyword>
<sequence>MVGVAVWCQIGTLVVRSISFLLPSLFALLRWVRGFTWLDASWVPSGGGAVVLLFLVWRVSGGSMACGGSWVLLLQIKLDLLNAGVLGCECSGLFLKTAD</sequence>
<reference evidence="2 3" key="1">
    <citation type="submission" date="2020-02" db="EMBL/GenBank/DDBJ databases">
        <authorList>
            <person name="Ma Q."/>
            <person name="Huang Y."/>
            <person name="Song X."/>
            <person name="Pei D."/>
        </authorList>
    </citation>
    <scope>NUCLEOTIDE SEQUENCE [LARGE SCALE GENOMIC DNA]</scope>
    <source>
        <strain evidence="2">Sxm20200214</strain>
        <tissue evidence="2">Leaf</tissue>
    </source>
</reference>
<keyword evidence="1" id="KW-0472">Membrane</keyword>
<dbReference type="AlphaFoldDB" id="A0A8X7WJM9"/>